<dbReference type="GO" id="GO:0016887">
    <property type="term" value="F:ATP hydrolysis activity"/>
    <property type="evidence" value="ECO:0007669"/>
    <property type="project" value="InterPro"/>
</dbReference>
<dbReference type="PANTHER" id="PTHR42794">
    <property type="entry name" value="HEMIN IMPORT ATP-BINDING PROTEIN HMUV"/>
    <property type="match status" value="1"/>
</dbReference>
<keyword evidence="2" id="KW-0547">Nucleotide-binding</keyword>
<dbReference type="InterPro" id="IPR017871">
    <property type="entry name" value="ABC_transporter-like_CS"/>
</dbReference>
<keyword evidence="1" id="KW-0813">Transport</keyword>
<dbReference type="PROSITE" id="PS00211">
    <property type="entry name" value="ABC_TRANSPORTER_1"/>
    <property type="match status" value="1"/>
</dbReference>
<dbReference type="OrthoDB" id="3463810at2"/>
<proteinExistence type="predicted"/>
<evidence type="ECO:0000256" key="3">
    <source>
        <dbReference type="ARBA" id="ARBA00022840"/>
    </source>
</evidence>
<dbReference type="GO" id="GO:0005524">
    <property type="term" value="F:ATP binding"/>
    <property type="evidence" value="ECO:0007669"/>
    <property type="project" value="UniProtKB-KW"/>
</dbReference>
<comment type="caution">
    <text evidence="5">The sequence shown here is derived from an EMBL/GenBank/DDBJ whole genome shotgun (WGS) entry which is preliminary data.</text>
</comment>
<feature type="domain" description="ABC transporter" evidence="4">
    <location>
        <begin position="3"/>
        <end position="235"/>
    </location>
</feature>
<keyword evidence="6" id="KW-1185">Reference proteome</keyword>
<gene>
    <name evidence="5" type="ORF">D0Q02_16165</name>
</gene>
<keyword evidence="3 5" id="KW-0067">ATP-binding</keyword>
<evidence type="ECO:0000259" key="4">
    <source>
        <dbReference type="PROSITE" id="PS50893"/>
    </source>
</evidence>
<evidence type="ECO:0000313" key="5">
    <source>
        <dbReference type="EMBL" id="RFS45626.1"/>
    </source>
</evidence>
<dbReference type="EMBL" id="QVFU01000015">
    <property type="protein sequence ID" value="RFS45626.1"/>
    <property type="molecule type" value="Genomic_DNA"/>
</dbReference>
<reference evidence="5 6" key="1">
    <citation type="submission" date="2018-08" db="EMBL/GenBank/DDBJ databases">
        <title>Verrucosispora craniellae sp. nov., isolated from a marine sponge in the South China Sea.</title>
        <authorList>
            <person name="Li L."/>
            <person name="Lin H.W."/>
        </authorList>
    </citation>
    <scope>NUCLEOTIDE SEQUENCE [LARGE SCALE GENOMIC DNA]</scope>
    <source>
        <strain evidence="5 6">LHW63014</strain>
    </source>
</reference>
<dbReference type="InterPro" id="IPR027417">
    <property type="entry name" value="P-loop_NTPase"/>
</dbReference>
<name>A0A372FYL5_9ACTN</name>
<evidence type="ECO:0000256" key="1">
    <source>
        <dbReference type="ARBA" id="ARBA00022448"/>
    </source>
</evidence>
<dbReference type="SMART" id="SM00382">
    <property type="entry name" value="AAA"/>
    <property type="match status" value="1"/>
</dbReference>
<dbReference type="RefSeq" id="WP_117228816.1">
    <property type="nucleotide sequence ID" value="NZ_QVFU01000015.1"/>
</dbReference>
<dbReference type="SUPFAM" id="SSF52540">
    <property type="entry name" value="P-loop containing nucleoside triphosphate hydrolases"/>
    <property type="match status" value="1"/>
</dbReference>
<dbReference type="PANTHER" id="PTHR42794:SF2">
    <property type="entry name" value="ABC TRANSPORTER ATP-BINDING PROTEIN"/>
    <property type="match status" value="1"/>
</dbReference>
<dbReference type="PROSITE" id="PS50893">
    <property type="entry name" value="ABC_TRANSPORTER_2"/>
    <property type="match status" value="1"/>
</dbReference>
<dbReference type="Pfam" id="PF00005">
    <property type="entry name" value="ABC_tran"/>
    <property type="match status" value="1"/>
</dbReference>
<accession>A0A372FYL5</accession>
<evidence type="ECO:0000256" key="2">
    <source>
        <dbReference type="ARBA" id="ARBA00022741"/>
    </source>
</evidence>
<dbReference type="AlphaFoldDB" id="A0A372FYL5"/>
<dbReference type="InterPro" id="IPR003439">
    <property type="entry name" value="ABC_transporter-like_ATP-bd"/>
</dbReference>
<dbReference type="FunFam" id="3.40.50.300:FF:000134">
    <property type="entry name" value="Iron-enterobactin ABC transporter ATP-binding protein"/>
    <property type="match status" value="1"/>
</dbReference>
<dbReference type="Proteomes" id="UP000262621">
    <property type="component" value="Unassembled WGS sequence"/>
</dbReference>
<dbReference type="InterPro" id="IPR003593">
    <property type="entry name" value="AAA+_ATPase"/>
</dbReference>
<dbReference type="CDD" id="cd03214">
    <property type="entry name" value="ABC_Iron-Siderophores_B12_Hemin"/>
    <property type="match status" value="1"/>
</dbReference>
<organism evidence="5 6">
    <name type="scientific">Micromonospora craniellae</name>
    <dbReference type="NCBI Taxonomy" id="2294034"/>
    <lineage>
        <taxon>Bacteria</taxon>
        <taxon>Bacillati</taxon>
        <taxon>Actinomycetota</taxon>
        <taxon>Actinomycetes</taxon>
        <taxon>Micromonosporales</taxon>
        <taxon>Micromonosporaceae</taxon>
        <taxon>Micromonospora</taxon>
    </lineage>
</organism>
<evidence type="ECO:0000313" key="6">
    <source>
        <dbReference type="Proteomes" id="UP000262621"/>
    </source>
</evidence>
<protein>
    <submittedName>
        <fullName evidence="5">ABC transporter ATP-binding protein</fullName>
    </submittedName>
</protein>
<dbReference type="Gene3D" id="3.40.50.300">
    <property type="entry name" value="P-loop containing nucleotide triphosphate hydrolases"/>
    <property type="match status" value="1"/>
</dbReference>
<sequence>MRLRASDLSMAIDRQPIVSDVDITVGPGEVVGLVGPNGSGKSTLLRGVYRVLRPEAGHVEIDGHDVWTLSAKSAARRVAALVQEPAGDFDFDVREIVRMGRSPYLSVLRPASATDERIVTDALARVGAAPLAGRRFRTLSGGEKQRVLLARALAQQPDLLVLDEPTNHLDVRHQLETLDLMRRLGIATLTALHDLNLAAAYCDRLYVLTAGRVVASGPPEDVLSPDLVGTVFGVGAVPSVHPVTGRTHLAFYPLSMNAETEAVHP</sequence>